<feature type="region of interest" description="Disordered" evidence="9">
    <location>
        <begin position="164"/>
        <end position="185"/>
    </location>
</feature>
<feature type="domain" description="GATA-type" evidence="10">
    <location>
        <begin position="122"/>
        <end position="158"/>
    </location>
</feature>
<gene>
    <name evidence="11" type="ORF">FSB_LOCUS4461</name>
</gene>
<accession>A0A2N9EPQ5</accession>
<dbReference type="Gene3D" id="3.30.50.10">
    <property type="entry name" value="Erythroid Transcription Factor GATA-1, subunit A"/>
    <property type="match status" value="1"/>
</dbReference>
<feature type="region of interest" description="Disordered" evidence="9">
    <location>
        <begin position="58"/>
        <end position="79"/>
    </location>
</feature>
<sequence length="251" mass="27789">MMHQCSSSHVGPCTCGMFHSQSNSFSMLFSMPNNHNNPYDESEMYSFASSSASVDCTLSLGTPSTRQTEDDEKRRVRSGSSMSNFCWDLLQTKQTPSVPQAHKASRGGNNGCSNNNNSANDPLLARRCANCDTTSTPLWRNGPRGPKSLCNACGIRFKKEERRATAAASTTSNNNGSTSGGLMEQNHMLGHHNNSWYAHSQNQKMPCYSPSIGNEFRFIEDNEQNSDTGIPFLSWRLNVTDRPSLVHDFTR</sequence>
<dbReference type="InterPro" id="IPR013088">
    <property type="entry name" value="Znf_NHR/GATA"/>
</dbReference>
<evidence type="ECO:0000256" key="8">
    <source>
        <dbReference type="PROSITE-ProRule" id="PRU00094"/>
    </source>
</evidence>
<evidence type="ECO:0000259" key="10">
    <source>
        <dbReference type="PROSITE" id="PS50114"/>
    </source>
</evidence>
<dbReference type="PROSITE" id="PS50114">
    <property type="entry name" value="GATA_ZN_FINGER_2"/>
    <property type="match status" value="1"/>
</dbReference>
<evidence type="ECO:0000256" key="5">
    <source>
        <dbReference type="ARBA" id="ARBA00023125"/>
    </source>
</evidence>
<dbReference type="PANTHER" id="PTHR46813">
    <property type="entry name" value="GATA TRANSCRIPTION FACTOR 18"/>
    <property type="match status" value="1"/>
</dbReference>
<keyword evidence="4" id="KW-0805">Transcription regulation</keyword>
<dbReference type="CDD" id="cd00202">
    <property type="entry name" value="ZnF_GATA"/>
    <property type="match status" value="1"/>
</dbReference>
<dbReference type="PROSITE" id="PS00344">
    <property type="entry name" value="GATA_ZN_FINGER_1"/>
    <property type="match status" value="1"/>
</dbReference>
<comment type="similarity">
    <text evidence="7">Belongs to the type IV zinc-finger family. Class B subfamily.</text>
</comment>
<keyword evidence="1" id="KW-0479">Metal-binding</keyword>
<dbReference type="SMART" id="SM00401">
    <property type="entry name" value="ZnF_GATA"/>
    <property type="match status" value="1"/>
</dbReference>
<dbReference type="GO" id="GO:0043565">
    <property type="term" value="F:sequence-specific DNA binding"/>
    <property type="evidence" value="ECO:0007669"/>
    <property type="project" value="InterPro"/>
</dbReference>
<proteinExistence type="inferred from homology"/>
<dbReference type="SUPFAM" id="SSF57716">
    <property type="entry name" value="Glucocorticoid receptor-like (DNA-binding domain)"/>
    <property type="match status" value="1"/>
</dbReference>
<evidence type="ECO:0000313" key="11">
    <source>
        <dbReference type="EMBL" id="SPC76579.1"/>
    </source>
</evidence>
<dbReference type="InterPro" id="IPR000679">
    <property type="entry name" value="Znf_GATA"/>
</dbReference>
<evidence type="ECO:0000256" key="3">
    <source>
        <dbReference type="ARBA" id="ARBA00022833"/>
    </source>
</evidence>
<keyword evidence="5" id="KW-0238">DNA-binding</keyword>
<reference evidence="11" key="1">
    <citation type="submission" date="2018-02" db="EMBL/GenBank/DDBJ databases">
        <authorList>
            <person name="Cohen D.B."/>
            <person name="Kent A.D."/>
        </authorList>
    </citation>
    <scope>NUCLEOTIDE SEQUENCE</scope>
</reference>
<feature type="compositionally biased region" description="Low complexity" evidence="9">
    <location>
        <begin position="165"/>
        <end position="181"/>
    </location>
</feature>
<evidence type="ECO:0000256" key="9">
    <source>
        <dbReference type="SAM" id="MobiDB-lite"/>
    </source>
</evidence>
<evidence type="ECO:0000256" key="6">
    <source>
        <dbReference type="ARBA" id="ARBA00023163"/>
    </source>
</evidence>
<evidence type="ECO:0000256" key="7">
    <source>
        <dbReference type="ARBA" id="ARBA00024019"/>
    </source>
</evidence>
<feature type="region of interest" description="Disordered" evidence="9">
    <location>
        <begin position="96"/>
        <end position="116"/>
    </location>
</feature>
<dbReference type="GO" id="GO:0008270">
    <property type="term" value="F:zinc ion binding"/>
    <property type="evidence" value="ECO:0007669"/>
    <property type="project" value="UniProtKB-KW"/>
</dbReference>
<protein>
    <recommendedName>
        <fullName evidence="10">GATA-type domain-containing protein</fullName>
    </recommendedName>
</protein>
<dbReference type="EMBL" id="OIVN01000224">
    <property type="protein sequence ID" value="SPC76579.1"/>
    <property type="molecule type" value="Genomic_DNA"/>
</dbReference>
<name>A0A2N9EPQ5_FAGSY</name>
<organism evidence="11">
    <name type="scientific">Fagus sylvatica</name>
    <name type="common">Beechnut</name>
    <dbReference type="NCBI Taxonomy" id="28930"/>
    <lineage>
        <taxon>Eukaryota</taxon>
        <taxon>Viridiplantae</taxon>
        <taxon>Streptophyta</taxon>
        <taxon>Embryophyta</taxon>
        <taxon>Tracheophyta</taxon>
        <taxon>Spermatophyta</taxon>
        <taxon>Magnoliopsida</taxon>
        <taxon>eudicotyledons</taxon>
        <taxon>Gunneridae</taxon>
        <taxon>Pentapetalae</taxon>
        <taxon>rosids</taxon>
        <taxon>fabids</taxon>
        <taxon>Fagales</taxon>
        <taxon>Fagaceae</taxon>
        <taxon>Fagus</taxon>
    </lineage>
</organism>
<keyword evidence="2 8" id="KW-0863">Zinc-finger</keyword>
<evidence type="ECO:0000256" key="1">
    <source>
        <dbReference type="ARBA" id="ARBA00022723"/>
    </source>
</evidence>
<keyword evidence="3" id="KW-0862">Zinc</keyword>
<dbReference type="PANTHER" id="PTHR46813:SF16">
    <property type="entry name" value="GATA TRANSCRIPTION FACTOR 18"/>
    <property type="match status" value="1"/>
</dbReference>
<evidence type="ECO:0000256" key="4">
    <source>
        <dbReference type="ARBA" id="ARBA00023015"/>
    </source>
</evidence>
<keyword evidence="6" id="KW-0804">Transcription</keyword>
<evidence type="ECO:0000256" key="2">
    <source>
        <dbReference type="ARBA" id="ARBA00022771"/>
    </source>
</evidence>
<dbReference type="GO" id="GO:0006355">
    <property type="term" value="P:regulation of DNA-templated transcription"/>
    <property type="evidence" value="ECO:0007669"/>
    <property type="project" value="InterPro"/>
</dbReference>
<dbReference type="AlphaFoldDB" id="A0A2N9EPQ5"/>
<dbReference type="Pfam" id="PF00320">
    <property type="entry name" value="GATA"/>
    <property type="match status" value="1"/>
</dbReference>